<sequence>MTDSYPPAEPGTAGPVEGVVVQGQELADLVATAVLRVPGVARLHPGRFGEVVTLLPGRRVSGVRVRPAVETVAGPGVRTEGVEVALVVTPARPLPDVVADVREALGLLTAGPVDVLVADLEVTPVEPPAEPSLHPASGSTPVDPAPGPVAAPGPAPHDPA</sequence>
<organism evidence="2 3">
    <name type="scientific">Kineococcus gynurae</name>
    <dbReference type="NCBI Taxonomy" id="452979"/>
    <lineage>
        <taxon>Bacteria</taxon>
        <taxon>Bacillati</taxon>
        <taxon>Actinomycetota</taxon>
        <taxon>Actinomycetes</taxon>
        <taxon>Kineosporiales</taxon>
        <taxon>Kineosporiaceae</taxon>
        <taxon>Kineococcus</taxon>
    </lineage>
</organism>
<dbReference type="EMBL" id="JBHMDM010000005">
    <property type="protein sequence ID" value="MFB9377591.1"/>
    <property type="molecule type" value="Genomic_DNA"/>
</dbReference>
<protein>
    <recommendedName>
        <fullName evidence="4">Alkaline shock family protein YloU</fullName>
    </recommendedName>
</protein>
<reference evidence="2 3" key="1">
    <citation type="submission" date="2024-09" db="EMBL/GenBank/DDBJ databases">
        <authorList>
            <person name="Sun Q."/>
            <person name="Mori K."/>
        </authorList>
    </citation>
    <scope>NUCLEOTIDE SEQUENCE [LARGE SCALE GENOMIC DNA]</scope>
    <source>
        <strain evidence="2 3">TISTR 1856</strain>
    </source>
</reference>
<gene>
    <name evidence="2" type="ORF">ACFFVI_11490</name>
</gene>
<comment type="caution">
    <text evidence="2">The sequence shown here is derived from an EMBL/GenBank/DDBJ whole genome shotgun (WGS) entry which is preliminary data.</text>
</comment>
<name>A0ABV5LU81_9ACTN</name>
<feature type="region of interest" description="Disordered" evidence="1">
    <location>
        <begin position="125"/>
        <end position="160"/>
    </location>
</feature>
<proteinExistence type="predicted"/>
<evidence type="ECO:0000313" key="2">
    <source>
        <dbReference type="EMBL" id="MFB9377591.1"/>
    </source>
</evidence>
<dbReference type="RefSeq" id="WP_380138861.1">
    <property type="nucleotide sequence ID" value="NZ_JBHLUI010000010.1"/>
</dbReference>
<evidence type="ECO:0008006" key="4">
    <source>
        <dbReference type="Google" id="ProtNLM"/>
    </source>
</evidence>
<keyword evidence="3" id="KW-1185">Reference proteome</keyword>
<evidence type="ECO:0000313" key="3">
    <source>
        <dbReference type="Proteomes" id="UP001589748"/>
    </source>
</evidence>
<evidence type="ECO:0000256" key="1">
    <source>
        <dbReference type="SAM" id="MobiDB-lite"/>
    </source>
</evidence>
<feature type="compositionally biased region" description="Pro residues" evidence="1">
    <location>
        <begin position="143"/>
        <end position="160"/>
    </location>
</feature>
<dbReference type="Proteomes" id="UP001589748">
    <property type="component" value="Unassembled WGS sequence"/>
</dbReference>
<accession>A0ABV5LU81</accession>